<reference evidence="2" key="1">
    <citation type="submission" date="2016-10" db="EMBL/GenBank/DDBJ databases">
        <authorList>
            <person name="Varghese N."/>
            <person name="Submissions S."/>
        </authorList>
    </citation>
    <scope>NUCLEOTIDE SEQUENCE [LARGE SCALE GENOMIC DNA]</scope>
    <source>
        <strain evidence="2">CGMCC 4.2126</strain>
    </source>
</reference>
<dbReference type="Proteomes" id="UP000199111">
    <property type="component" value="Unassembled WGS sequence"/>
</dbReference>
<evidence type="ECO:0000313" key="2">
    <source>
        <dbReference type="Proteomes" id="UP000199111"/>
    </source>
</evidence>
<sequence length="309" mass="33812">MTIARRNVARMREERAEDARTEARRLIRDLLGEERPDAGVLLREAGAALGADRVARCAELARGAPLTRRSTELAALAGLLVGTRDLGGEWWRRERGGKLPAPDEVLRSATAVDPWTDLTVLEMLAAWIADDVADEAWGRPVAATDLNSWQAEDRVELPEDAAPGRRIVVSFDAGGRLDAVVVRRPDGDLGSNLDFDSLRYSRPAEAQWSWSVAAGLGPHRLDEHPDPYTQPVDAEAAGILRGWALRHGASTGQAGEPWRVRGDVIAAIERVDWMWRSGEWFAWWRAAAALADGASDRLAARLEEIAAAP</sequence>
<evidence type="ECO:0000313" key="1">
    <source>
        <dbReference type="EMBL" id="SFK81804.1"/>
    </source>
</evidence>
<protein>
    <submittedName>
        <fullName evidence="1">Uncharacterized protein</fullName>
    </submittedName>
</protein>
<organism evidence="1 2">
    <name type="scientific">Streptosporangium canum</name>
    <dbReference type="NCBI Taxonomy" id="324952"/>
    <lineage>
        <taxon>Bacteria</taxon>
        <taxon>Bacillati</taxon>
        <taxon>Actinomycetota</taxon>
        <taxon>Actinomycetes</taxon>
        <taxon>Streptosporangiales</taxon>
        <taxon>Streptosporangiaceae</taxon>
        <taxon>Streptosporangium</taxon>
    </lineage>
</organism>
<accession>A0A1I4CKK7</accession>
<gene>
    <name evidence="1" type="ORF">SAMN05216275_13659</name>
</gene>
<keyword evidence="2" id="KW-1185">Reference proteome</keyword>
<dbReference type="EMBL" id="FOQY01000036">
    <property type="protein sequence ID" value="SFK81804.1"/>
    <property type="molecule type" value="Genomic_DNA"/>
</dbReference>
<proteinExistence type="predicted"/>
<dbReference type="AlphaFoldDB" id="A0A1I4CKK7"/>
<name>A0A1I4CKK7_9ACTN</name>